<dbReference type="RefSeq" id="XP_007862786.1">
    <property type="nucleotide sequence ID" value="XM_007864595.1"/>
</dbReference>
<dbReference type="Proteomes" id="UP000030669">
    <property type="component" value="Unassembled WGS sequence"/>
</dbReference>
<proteinExistence type="predicted"/>
<dbReference type="KEGG" id="gtr:GLOTRDRAFT_10237"/>
<dbReference type="HOGENOM" id="CLU_178962_0_0_1"/>
<feature type="non-terminal residue" evidence="1">
    <location>
        <position position="1"/>
    </location>
</feature>
<evidence type="ECO:0000313" key="1">
    <source>
        <dbReference type="EMBL" id="EPQ58037.1"/>
    </source>
</evidence>
<dbReference type="OrthoDB" id="3237202at2759"/>
<gene>
    <name evidence="1" type="ORF">GLOTRDRAFT_10237</name>
</gene>
<dbReference type="STRING" id="670483.S7QF86"/>
<dbReference type="GeneID" id="19298497"/>
<accession>S7QF86</accession>
<evidence type="ECO:0000313" key="2">
    <source>
        <dbReference type="Proteomes" id="UP000030669"/>
    </source>
</evidence>
<name>S7QF86_GLOTA</name>
<keyword evidence="2" id="KW-1185">Reference proteome</keyword>
<sequence>ERPFTFSKVPDGEGTTTSRANLGTIILKIRRVKRLAEKESDAPRQVPDRMQGPQKVGDHCIGFGQERETWLQHPKTFSTQPYDRRSPGSYVTFVFRYRSPGSL</sequence>
<dbReference type="AlphaFoldDB" id="S7QF86"/>
<organism evidence="1 2">
    <name type="scientific">Gloeophyllum trabeum (strain ATCC 11539 / FP-39264 / Madison 617)</name>
    <name type="common">Brown rot fungus</name>
    <dbReference type="NCBI Taxonomy" id="670483"/>
    <lineage>
        <taxon>Eukaryota</taxon>
        <taxon>Fungi</taxon>
        <taxon>Dikarya</taxon>
        <taxon>Basidiomycota</taxon>
        <taxon>Agaricomycotina</taxon>
        <taxon>Agaricomycetes</taxon>
        <taxon>Gloeophyllales</taxon>
        <taxon>Gloeophyllaceae</taxon>
        <taxon>Gloeophyllum</taxon>
    </lineage>
</organism>
<protein>
    <submittedName>
        <fullName evidence="1">Uncharacterized protein</fullName>
    </submittedName>
</protein>
<feature type="non-terminal residue" evidence="1">
    <location>
        <position position="103"/>
    </location>
</feature>
<dbReference type="OMA" id="CGNRPAN"/>
<reference evidence="1 2" key="1">
    <citation type="journal article" date="2012" name="Science">
        <title>The Paleozoic origin of enzymatic lignin decomposition reconstructed from 31 fungal genomes.</title>
        <authorList>
            <person name="Floudas D."/>
            <person name="Binder M."/>
            <person name="Riley R."/>
            <person name="Barry K."/>
            <person name="Blanchette R.A."/>
            <person name="Henrissat B."/>
            <person name="Martinez A.T."/>
            <person name="Otillar R."/>
            <person name="Spatafora J.W."/>
            <person name="Yadav J.S."/>
            <person name="Aerts A."/>
            <person name="Benoit I."/>
            <person name="Boyd A."/>
            <person name="Carlson A."/>
            <person name="Copeland A."/>
            <person name="Coutinho P.M."/>
            <person name="de Vries R.P."/>
            <person name="Ferreira P."/>
            <person name="Findley K."/>
            <person name="Foster B."/>
            <person name="Gaskell J."/>
            <person name="Glotzer D."/>
            <person name="Gorecki P."/>
            <person name="Heitman J."/>
            <person name="Hesse C."/>
            <person name="Hori C."/>
            <person name="Igarashi K."/>
            <person name="Jurgens J.A."/>
            <person name="Kallen N."/>
            <person name="Kersten P."/>
            <person name="Kohler A."/>
            <person name="Kuees U."/>
            <person name="Kumar T.K.A."/>
            <person name="Kuo A."/>
            <person name="LaButti K."/>
            <person name="Larrondo L.F."/>
            <person name="Lindquist E."/>
            <person name="Ling A."/>
            <person name="Lombard V."/>
            <person name="Lucas S."/>
            <person name="Lundell T."/>
            <person name="Martin R."/>
            <person name="McLaughlin D.J."/>
            <person name="Morgenstern I."/>
            <person name="Morin E."/>
            <person name="Murat C."/>
            <person name="Nagy L.G."/>
            <person name="Nolan M."/>
            <person name="Ohm R.A."/>
            <person name="Patyshakuliyeva A."/>
            <person name="Rokas A."/>
            <person name="Ruiz-Duenas F.J."/>
            <person name="Sabat G."/>
            <person name="Salamov A."/>
            <person name="Samejima M."/>
            <person name="Schmutz J."/>
            <person name="Slot J.C."/>
            <person name="St John F."/>
            <person name="Stenlid J."/>
            <person name="Sun H."/>
            <person name="Sun S."/>
            <person name="Syed K."/>
            <person name="Tsang A."/>
            <person name="Wiebenga A."/>
            <person name="Young D."/>
            <person name="Pisabarro A."/>
            <person name="Eastwood D.C."/>
            <person name="Martin F."/>
            <person name="Cullen D."/>
            <person name="Grigoriev I.V."/>
            <person name="Hibbett D.S."/>
        </authorList>
    </citation>
    <scope>NUCLEOTIDE SEQUENCE [LARGE SCALE GENOMIC DNA]</scope>
    <source>
        <strain evidence="1 2">ATCC 11539</strain>
    </source>
</reference>
<dbReference type="EMBL" id="KB469298">
    <property type="protein sequence ID" value="EPQ58037.1"/>
    <property type="molecule type" value="Genomic_DNA"/>
</dbReference>